<dbReference type="InterPro" id="IPR049050">
    <property type="entry name" value="nSTAND3"/>
</dbReference>
<reference evidence="3 4" key="1">
    <citation type="submission" date="2020-06" db="EMBL/GenBank/DDBJ databases">
        <authorList>
            <person name="Li R."/>
            <person name="Bekaert M."/>
        </authorList>
    </citation>
    <scope>NUCLEOTIDE SEQUENCE [LARGE SCALE GENOMIC DNA]</scope>
    <source>
        <strain evidence="4">wild</strain>
    </source>
</reference>
<evidence type="ECO:0000313" key="3">
    <source>
        <dbReference type="EMBL" id="CAC5395393.1"/>
    </source>
</evidence>
<dbReference type="Pfam" id="PF20720">
    <property type="entry name" value="nSTAND3"/>
    <property type="match status" value="1"/>
</dbReference>
<dbReference type="AlphaFoldDB" id="A0A6J8CG08"/>
<feature type="domain" description="Novel STAND NTPase 3" evidence="2">
    <location>
        <begin position="192"/>
        <end position="340"/>
    </location>
</feature>
<protein>
    <recommendedName>
        <fullName evidence="2">Novel STAND NTPase 3 domain-containing protein</fullName>
    </recommendedName>
</protein>
<feature type="transmembrane region" description="Helical" evidence="1">
    <location>
        <begin position="66"/>
        <end position="83"/>
    </location>
</feature>
<accession>A0A6J8CG08</accession>
<keyword evidence="1" id="KW-0472">Membrane</keyword>
<evidence type="ECO:0000256" key="1">
    <source>
        <dbReference type="SAM" id="Phobius"/>
    </source>
</evidence>
<dbReference type="Proteomes" id="UP000507470">
    <property type="component" value="Unassembled WGS sequence"/>
</dbReference>
<dbReference type="OrthoDB" id="6159848at2759"/>
<evidence type="ECO:0000259" key="2">
    <source>
        <dbReference type="Pfam" id="PF20720"/>
    </source>
</evidence>
<organism evidence="3 4">
    <name type="scientific">Mytilus coruscus</name>
    <name type="common">Sea mussel</name>
    <dbReference type="NCBI Taxonomy" id="42192"/>
    <lineage>
        <taxon>Eukaryota</taxon>
        <taxon>Metazoa</taxon>
        <taxon>Spiralia</taxon>
        <taxon>Lophotrochozoa</taxon>
        <taxon>Mollusca</taxon>
        <taxon>Bivalvia</taxon>
        <taxon>Autobranchia</taxon>
        <taxon>Pteriomorphia</taxon>
        <taxon>Mytilida</taxon>
        <taxon>Mytiloidea</taxon>
        <taxon>Mytilidae</taxon>
        <taxon>Mytilinae</taxon>
        <taxon>Mytilus</taxon>
    </lineage>
</organism>
<feature type="transmembrane region" description="Helical" evidence="1">
    <location>
        <begin position="6"/>
        <end position="24"/>
    </location>
</feature>
<keyword evidence="1" id="KW-0812">Transmembrane</keyword>
<keyword evidence="1" id="KW-1133">Transmembrane helix</keyword>
<dbReference type="EMBL" id="CACVKT020005504">
    <property type="protein sequence ID" value="CAC5395393.1"/>
    <property type="molecule type" value="Genomic_DNA"/>
</dbReference>
<keyword evidence="4" id="KW-1185">Reference proteome</keyword>
<evidence type="ECO:0000313" key="4">
    <source>
        <dbReference type="Proteomes" id="UP000507470"/>
    </source>
</evidence>
<proteinExistence type="predicted"/>
<sequence length="613" mass="71254">MEEYTFIIFISAVTNAAIDSLYLYRYGDCKSSIEYVKHIKLLVINRLDLNIKKVYRRIVACKLSRYRHYRTMLCGILLVYFYICKFTGHVRKSLTQEEVTFLRIYLLCQKHATTAAINRLSQGAMKPEILALQCNQFVGSQTNEMKNIQDAVIYCRKDIDETRNRHIPNHIREGQLRILKDWKRHDIVFCNKTHGYKEAYEEVNKELMVTFIGGPGSGKTVTGRHIALLFERIGWEVIPVYKEDEIVRYGNVNIRQVFLLDDVIGSFALDMSRLNNIVSCKKTILNSINNRSKIVFTCRKTVYKEAIGLKPFVLEHIVDLESKTNELNELEKIQILTSHCLKAGVDEKLYINLILTSAKIMFPFLCQLFAADVKYQMFGSDFFERPFDYLLEEMNKLQKTNTAQYVSLVLCLVNNRKLSQENLPSKNVKKRIYNSCGLDRGTADRKIIDALSHIEGTYVVLMESEYSFIHDSIYEAIAFHYGQDFPEQILDYMPSNFIANKVTVFGNTSYDALCIQITENHFSKLAERLYSDLESYQLFDVFMSKALKYEPFLDVFTQLIRKKPYEDFKNTFLAPDAGNCYHLINSQEKDKEHGEEAGSTYYGETFKRELLTD</sequence>
<gene>
    <name evidence="3" type="ORF">MCOR_30068</name>
</gene>
<name>A0A6J8CG08_MYTCO</name>